<accession>A0A402D779</accession>
<dbReference type="OrthoDB" id="7204249at2"/>
<dbReference type="Pfam" id="PF09557">
    <property type="entry name" value="DUF2382"/>
    <property type="match status" value="1"/>
</dbReference>
<dbReference type="FunCoup" id="A0A402D779">
    <property type="interactions" value="16"/>
</dbReference>
<protein>
    <recommendedName>
        <fullName evidence="1">DUF2382 domain-containing protein</fullName>
    </recommendedName>
</protein>
<dbReference type="AlphaFoldDB" id="A0A402D779"/>
<sequence length="271" mass="29229">MASTVVGLFEQRSDAEAALNDLVNNGFSRSTIDLKTPSNDAGADFDALINELEEESVPKDDARLFAEGVRSGDTLEIARVDDDRATLAQEIMNQHGALDIHDAFAQRSSVLPAAEVGAAGIGAASLLGASAERVVAPKTGASSQDETVIPVIEEELAVGKRQIQRGGVRVFQRVEERPVNEQVTLHEEHVSVQRNPVDRPVTSADTAFQAETLEVTSIKEVPVVSKEARVVEEVIVGKTATDRIETVHDTVRRTEVEVEDLTNGATTRDRI</sequence>
<dbReference type="KEGG" id="ccot:CCAX7_35930"/>
<gene>
    <name evidence="2" type="ORF">CCAX7_35930</name>
</gene>
<organism evidence="2 3">
    <name type="scientific">Capsulimonas corticalis</name>
    <dbReference type="NCBI Taxonomy" id="2219043"/>
    <lineage>
        <taxon>Bacteria</taxon>
        <taxon>Bacillati</taxon>
        <taxon>Armatimonadota</taxon>
        <taxon>Armatimonadia</taxon>
        <taxon>Capsulimonadales</taxon>
        <taxon>Capsulimonadaceae</taxon>
        <taxon>Capsulimonas</taxon>
    </lineage>
</organism>
<keyword evidence="3" id="KW-1185">Reference proteome</keyword>
<dbReference type="InterPro" id="IPR019060">
    <property type="entry name" value="DUF2382"/>
</dbReference>
<dbReference type="RefSeq" id="WP_119325303.1">
    <property type="nucleotide sequence ID" value="NZ_AP025739.1"/>
</dbReference>
<dbReference type="PANTHER" id="PTHR38463">
    <property type="entry name" value="STRESS RESPONSE PROTEIN YSNF"/>
    <property type="match status" value="1"/>
</dbReference>
<dbReference type="PANTHER" id="PTHR38463:SF1">
    <property type="entry name" value="STRESS RESPONSE PROTEIN YSNF"/>
    <property type="match status" value="1"/>
</dbReference>
<dbReference type="Proteomes" id="UP000287394">
    <property type="component" value="Chromosome"/>
</dbReference>
<dbReference type="EMBL" id="AP025739">
    <property type="protein sequence ID" value="BDI31542.1"/>
    <property type="molecule type" value="Genomic_DNA"/>
</dbReference>
<feature type="domain" description="DUF2382" evidence="1">
    <location>
        <begin position="149"/>
        <end position="258"/>
    </location>
</feature>
<evidence type="ECO:0000313" key="3">
    <source>
        <dbReference type="Proteomes" id="UP000287394"/>
    </source>
</evidence>
<name>A0A402D779_9BACT</name>
<evidence type="ECO:0000259" key="1">
    <source>
        <dbReference type="Pfam" id="PF09557"/>
    </source>
</evidence>
<proteinExistence type="predicted"/>
<reference evidence="2 3" key="1">
    <citation type="journal article" date="2019" name="Int. J. Syst. Evol. Microbiol.">
        <title>Capsulimonas corticalis gen. nov., sp. nov., an aerobic capsulated bacterium, of a novel bacterial order, Capsulimonadales ord. nov., of the class Armatimonadia of the phylum Armatimonadetes.</title>
        <authorList>
            <person name="Li J."/>
            <person name="Kudo C."/>
            <person name="Tonouchi A."/>
        </authorList>
    </citation>
    <scope>NUCLEOTIDE SEQUENCE [LARGE SCALE GENOMIC DNA]</scope>
    <source>
        <strain evidence="2 3">AX-7</strain>
    </source>
</reference>
<dbReference type="InterPro" id="IPR052967">
    <property type="entry name" value="Stress_Response_Assoc"/>
</dbReference>
<evidence type="ECO:0000313" key="2">
    <source>
        <dbReference type="EMBL" id="BDI31542.1"/>
    </source>
</evidence>